<comment type="caution">
    <text evidence="2">The sequence shown here is derived from an EMBL/GenBank/DDBJ whole genome shotgun (WGS) entry which is preliminary data.</text>
</comment>
<gene>
    <name evidence="2" type="ORF">KVV02_003345</name>
</gene>
<reference evidence="2" key="1">
    <citation type="submission" date="2021-07" db="EMBL/GenBank/DDBJ databases">
        <title>Draft genome of Mortierella alpina, strain LL118, isolated from an aspen leaf litter sample.</title>
        <authorList>
            <person name="Yang S."/>
            <person name="Vinatzer B.A."/>
        </authorList>
    </citation>
    <scope>NUCLEOTIDE SEQUENCE</scope>
    <source>
        <strain evidence="2">LL118</strain>
    </source>
</reference>
<accession>A0A9P8A4Z3</accession>
<proteinExistence type="predicted"/>
<dbReference type="EMBL" id="JAIFTL010000097">
    <property type="protein sequence ID" value="KAG9323525.1"/>
    <property type="molecule type" value="Genomic_DNA"/>
</dbReference>
<protein>
    <submittedName>
        <fullName evidence="2">Uncharacterized protein</fullName>
    </submittedName>
</protein>
<dbReference type="Proteomes" id="UP000717515">
    <property type="component" value="Unassembled WGS sequence"/>
</dbReference>
<organism evidence="2 3">
    <name type="scientific">Mortierella alpina</name>
    <name type="common">Oleaginous fungus</name>
    <name type="synonym">Mortierella renispora</name>
    <dbReference type="NCBI Taxonomy" id="64518"/>
    <lineage>
        <taxon>Eukaryota</taxon>
        <taxon>Fungi</taxon>
        <taxon>Fungi incertae sedis</taxon>
        <taxon>Mucoromycota</taxon>
        <taxon>Mortierellomycotina</taxon>
        <taxon>Mortierellomycetes</taxon>
        <taxon>Mortierellales</taxon>
        <taxon>Mortierellaceae</taxon>
        <taxon>Mortierella</taxon>
    </lineage>
</organism>
<keyword evidence="1" id="KW-0472">Membrane</keyword>
<feature type="transmembrane region" description="Helical" evidence="1">
    <location>
        <begin position="71"/>
        <end position="92"/>
    </location>
</feature>
<name>A0A9P8A4Z3_MORAP</name>
<keyword evidence="1" id="KW-1133">Transmembrane helix</keyword>
<evidence type="ECO:0000313" key="2">
    <source>
        <dbReference type="EMBL" id="KAG9323525.1"/>
    </source>
</evidence>
<feature type="transmembrane region" description="Helical" evidence="1">
    <location>
        <begin position="104"/>
        <end position="123"/>
    </location>
</feature>
<feature type="transmembrane region" description="Helical" evidence="1">
    <location>
        <begin position="152"/>
        <end position="169"/>
    </location>
</feature>
<keyword evidence="1" id="KW-0812">Transmembrane</keyword>
<sequence length="199" mass="22533">MSGVHKDEVDKKKKRPTLAPFFISILLPISPLSRQLVCSPPSHLIQLHPLQTYPQAQASNMFLFSFLTKHWPSAAVLFIATYHILETFIVIYESHQNPEGPRIWVVNLLLIVFASAPGIVAALTKRQEWVAVAISTLIPYYLFNFKVLNGGYYSALSLILYTIALRVISLDNAGYERTWREIFTIHYASDTSTLPLNSK</sequence>
<dbReference type="AlphaFoldDB" id="A0A9P8A4Z3"/>
<evidence type="ECO:0000313" key="3">
    <source>
        <dbReference type="Proteomes" id="UP000717515"/>
    </source>
</evidence>
<evidence type="ECO:0000256" key="1">
    <source>
        <dbReference type="SAM" id="Phobius"/>
    </source>
</evidence>